<dbReference type="AlphaFoldDB" id="A0A8J6DK45"/>
<dbReference type="EMBL" id="JAGFMF010011838">
    <property type="protein sequence ID" value="KAG8511329.1"/>
    <property type="molecule type" value="Genomic_DNA"/>
</dbReference>
<keyword evidence="2" id="KW-1185">Reference proteome</keyword>
<accession>A0A8J6DK45</accession>
<gene>
    <name evidence="1" type="ORF">J0S82_007152</name>
</gene>
<evidence type="ECO:0000313" key="2">
    <source>
        <dbReference type="Proteomes" id="UP000700334"/>
    </source>
</evidence>
<evidence type="ECO:0000313" key="1">
    <source>
        <dbReference type="EMBL" id="KAG8511329.1"/>
    </source>
</evidence>
<comment type="caution">
    <text evidence="1">The sequence shown here is derived from an EMBL/GenBank/DDBJ whole genome shotgun (WGS) entry which is preliminary data.</text>
</comment>
<name>A0A8J6DK45_GALPY</name>
<protein>
    <submittedName>
        <fullName evidence="1">Uncharacterized protein</fullName>
    </submittedName>
</protein>
<reference evidence="1" key="1">
    <citation type="journal article" date="2021" name="Evol. Appl.">
        <title>The genome of the Pyrenean desman and the effects of bottlenecks and inbreeding on the genomic landscape of an endangered species.</title>
        <authorList>
            <person name="Escoda L."/>
            <person name="Castresana J."/>
        </authorList>
    </citation>
    <scope>NUCLEOTIDE SEQUENCE</scope>
    <source>
        <strain evidence="1">IBE-C5619</strain>
    </source>
</reference>
<organism evidence="1 2">
    <name type="scientific">Galemys pyrenaicus</name>
    <name type="common">Iberian desman</name>
    <name type="synonym">Pyrenean desman</name>
    <dbReference type="NCBI Taxonomy" id="202257"/>
    <lineage>
        <taxon>Eukaryota</taxon>
        <taxon>Metazoa</taxon>
        <taxon>Chordata</taxon>
        <taxon>Craniata</taxon>
        <taxon>Vertebrata</taxon>
        <taxon>Euteleostomi</taxon>
        <taxon>Mammalia</taxon>
        <taxon>Eutheria</taxon>
        <taxon>Laurasiatheria</taxon>
        <taxon>Eulipotyphla</taxon>
        <taxon>Talpidae</taxon>
        <taxon>Galemys</taxon>
    </lineage>
</organism>
<proteinExistence type="predicted"/>
<sequence>MLSIKLNPPGTKKSLEYFSWIGHYGGSTSYTDSMKDLLTMSRDNDQCQGGAASGVWGRLGADCTLCQLSCTASGSTLSSDTGFAGLQEGSRLFCMGWSLWWQNTLHTTWNTDTKSRDKAQNALYLQRNSLKPQLLSEYTYHSDFLSALDSPLASITSMCKGSSPGWVPAALRHLRTFISSDMDPPRDLSPHTALQEAVLDISTVHKRAHFSRFAPHGLSLDKLACLTMVATVTTNVSKLSAHL</sequence>
<dbReference type="Proteomes" id="UP000700334">
    <property type="component" value="Unassembled WGS sequence"/>
</dbReference>
<feature type="non-terminal residue" evidence="1">
    <location>
        <position position="243"/>
    </location>
</feature>